<dbReference type="InterPro" id="IPR002492">
    <property type="entry name" value="Transposase_Tc1-like"/>
</dbReference>
<evidence type="ECO:0000313" key="4">
    <source>
        <dbReference type="Proteomes" id="UP000054359"/>
    </source>
</evidence>
<dbReference type="PANTHER" id="PTHR23022:SF135">
    <property type="entry name" value="SI:DKEY-77F5.3"/>
    <property type="match status" value="1"/>
</dbReference>
<name>A0A087TMW0_STEMI</name>
<proteinExistence type="predicted"/>
<feature type="domain" description="Tc1-like transposase DDE" evidence="2">
    <location>
        <begin position="74"/>
        <end position="218"/>
    </location>
</feature>
<dbReference type="InterPro" id="IPR052338">
    <property type="entry name" value="Transposase_5"/>
</dbReference>
<evidence type="ECO:0000313" key="3">
    <source>
        <dbReference type="EMBL" id="KFM66449.1"/>
    </source>
</evidence>
<gene>
    <name evidence="3" type="ORF">X975_06772</name>
</gene>
<dbReference type="Pfam" id="PF01498">
    <property type="entry name" value="HTH_Tnp_Tc3_2"/>
    <property type="match status" value="1"/>
</dbReference>
<keyword evidence="4" id="KW-1185">Reference proteome</keyword>
<dbReference type="InterPro" id="IPR038717">
    <property type="entry name" value="Tc1-like_DDE_dom"/>
</dbReference>
<evidence type="ECO:0000259" key="1">
    <source>
        <dbReference type="Pfam" id="PF01498"/>
    </source>
</evidence>
<dbReference type="EMBL" id="KK115961">
    <property type="protein sequence ID" value="KFM66449.1"/>
    <property type="molecule type" value="Genomic_DNA"/>
</dbReference>
<dbReference type="PANTHER" id="PTHR23022">
    <property type="entry name" value="TRANSPOSABLE ELEMENT-RELATED"/>
    <property type="match status" value="1"/>
</dbReference>
<dbReference type="Gene3D" id="3.30.420.10">
    <property type="entry name" value="Ribonuclease H-like superfamily/Ribonuclease H"/>
    <property type="match status" value="1"/>
</dbReference>
<dbReference type="GO" id="GO:0003677">
    <property type="term" value="F:DNA binding"/>
    <property type="evidence" value="ECO:0007669"/>
    <property type="project" value="InterPro"/>
</dbReference>
<reference evidence="3 4" key="1">
    <citation type="submission" date="2013-11" db="EMBL/GenBank/DDBJ databases">
        <title>Genome sequencing of Stegodyphus mimosarum.</title>
        <authorList>
            <person name="Bechsgaard J."/>
        </authorList>
    </citation>
    <scope>NUCLEOTIDE SEQUENCE [LARGE SCALE GENOMIC DNA]</scope>
</reference>
<feature type="non-terminal residue" evidence="3">
    <location>
        <position position="289"/>
    </location>
</feature>
<dbReference type="Pfam" id="PF13358">
    <property type="entry name" value="DDE_3"/>
    <property type="match status" value="1"/>
</dbReference>
<organism evidence="3 4">
    <name type="scientific">Stegodyphus mimosarum</name>
    <name type="common">African social velvet spider</name>
    <dbReference type="NCBI Taxonomy" id="407821"/>
    <lineage>
        <taxon>Eukaryota</taxon>
        <taxon>Metazoa</taxon>
        <taxon>Ecdysozoa</taxon>
        <taxon>Arthropoda</taxon>
        <taxon>Chelicerata</taxon>
        <taxon>Arachnida</taxon>
        <taxon>Araneae</taxon>
        <taxon>Araneomorphae</taxon>
        <taxon>Entelegynae</taxon>
        <taxon>Eresoidea</taxon>
        <taxon>Eresidae</taxon>
        <taxon>Stegodyphus</taxon>
    </lineage>
</organism>
<sequence>MKRGRQQSASAIAQQLCTATGRQVSRFTVARRLHKGGLFARRPERCLPLKVGHRRHCLQWCREHKSWTTDEWIRVLFTDKSRFSTRSDSQRVLIWREGDTRFYPSNIKERHRNGGPEVIVWGGIMLNGRTELQVFDRGSVTGDRYCEEVLLPLVRLFRGAIGPDLIFMDDNARTPRTLTVEELLESGDITRMDWPAYSPDLNPIEHVWDTLGRRIAARLHPPEITQQLKQMLIEEWALLPQEILHQLVLSMRRRIPDSFSEIPENSEPLHNKLTEEEKKSLTFSNYKIY</sequence>
<dbReference type="OrthoDB" id="6436610at2759"/>
<dbReference type="Proteomes" id="UP000054359">
    <property type="component" value="Unassembled WGS sequence"/>
</dbReference>
<dbReference type="GO" id="GO:0015074">
    <property type="term" value="P:DNA integration"/>
    <property type="evidence" value="ECO:0007669"/>
    <property type="project" value="InterPro"/>
</dbReference>
<feature type="domain" description="Transposase Tc1-like" evidence="1">
    <location>
        <begin position="2"/>
        <end position="65"/>
    </location>
</feature>
<dbReference type="GO" id="GO:0006313">
    <property type="term" value="P:DNA transposition"/>
    <property type="evidence" value="ECO:0007669"/>
    <property type="project" value="InterPro"/>
</dbReference>
<protein>
    <submittedName>
        <fullName evidence="3">Transposable element Tcb1 transposase</fullName>
    </submittedName>
</protein>
<accession>A0A087TMW0</accession>
<evidence type="ECO:0000259" key="2">
    <source>
        <dbReference type="Pfam" id="PF13358"/>
    </source>
</evidence>
<dbReference type="AlphaFoldDB" id="A0A087TMW0"/>
<dbReference type="InterPro" id="IPR036397">
    <property type="entry name" value="RNaseH_sf"/>
</dbReference>